<accession>A0A0A9YGW9</accession>
<gene>
    <name evidence="2" type="primary">CTNND2_1</name>
    <name evidence="2" type="ORF">CM83_23450</name>
</gene>
<protein>
    <submittedName>
        <fullName evidence="2">Catenin delta-2</fullName>
    </submittedName>
</protein>
<feature type="compositionally biased region" description="Low complexity" evidence="1">
    <location>
        <begin position="80"/>
        <end position="94"/>
    </location>
</feature>
<dbReference type="EMBL" id="GBHO01013256">
    <property type="protein sequence ID" value="JAG30348.1"/>
    <property type="molecule type" value="Transcribed_RNA"/>
</dbReference>
<dbReference type="AlphaFoldDB" id="A0A0A9YGW9"/>
<name>A0A0A9YGW9_LYGHE</name>
<evidence type="ECO:0000313" key="2">
    <source>
        <dbReference type="EMBL" id="JAG30348.1"/>
    </source>
</evidence>
<organism evidence="2">
    <name type="scientific">Lygus hesperus</name>
    <name type="common">Western plant bug</name>
    <dbReference type="NCBI Taxonomy" id="30085"/>
    <lineage>
        <taxon>Eukaryota</taxon>
        <taxon>Metazoa</taxon>
        <taxon>Ecdysozoa</taxon>
        <taxon>Arthropoda</taxon>
        <taxon>Hexapoda</taxon>
        <taxon>Insecta</taxon>
        <taxon>Pterygota</taxon>
        <taxon>Neoptera</taxon>
        <taxon>Paraneoptera</taxon>
        <taxon>Hemiptera</taxon>
        <taxon>Heteroptera</taxon>
        <taxon>Panheteroptera</taxon>
        <taxon>Cimicomorpha</taxon>
        <taxon>Miridae</taxon>
        <taxon>Mirini</taxon>
        <taxon>Lygus</taxon>
    </lineage>
</organism>
<reference evidence="2" key="1">
    <citation type="journal article" date="2014" name="PLoS ONE">
        <title>Transcriptome-Based Identification of ABC Transporters in the Western Tarnished Plant Bug Lygus hesperus.</title>
        <authorList>
            <person name="Hull J.J."/>
            <person name="Chaney K."/>
            <person name="Geib S.M."/>
            <person name="Fabrick J.A."/>
            <person name="Brent C.S."/>
            <person name="Walsh D."/>
            <person name="Lavine L.C."/>
        </authorList>
    </citation>
    <scope>NUCLEOTIDE SEQUENCE</scope>
</reference>
<sequence>MQPVCTSPLSISATSIAADYNSDVDSCTMTVENATITTPSSRKSVVSCYQQRSICSGRKGTVAVGSATHISSRHGHQHHQQQLQQQQQPTQQAHSVRVVKTVMLCSVDRSSGRPIPVRQ</sequence>
<evidence type="ECO:0000256" key="1">
    <source>
        <dbReference type="SAM" id="MobiDB-lite"/>
    </source>
</evidence>
<feature type="region of interest" description="Disordered" evidence="1">
    <location>
        <begin position="69"/>
        <end position="94"/>
    </location>
</feature>
<reference evidence="2" key="2">
    <citation type="submission" date="2014-07" db="EMBL/GenBank/DDBJ databases">
        <authorList>
            <person name="Hull J."/>
        </authorList>
    </citation>
    <scope>NUCLEOTIDE SEQUENCE</scope>
</reference>
<proteinExistence type="predicted"/>